<protein>
    <submittedName>
        <fullName evidence="4">DUF4349 domain-containing protein</fullName>
    </submittedName>
</protein>
<feature type="compositionally biased region" description="Low complexity" evidence="1">
    <location>
        <begin position="109"/>
        <end position="121"/>
    </location>
</feature>
<keyword evidence="2" id="KW-1133">Transmembrane helix</keyword>
<dbReference type="RefSeq" id="WP_316004580.1">
    <property type="nucleotide sequence ID" value="NZ_JAWDIT010000003.1"/>
</dbReference>
<evidence type="ECO:0000313" key="4">
    <source>
        <dbReference type="EMBL" id="MDU0346212.1"/>
    </source>
</evidence>
<organism evidence="4 5">
    <name type="scientific">Microbacterium phycohabitans</name>
    <dbReference type="NCBI Taxonomy" id="3075993"/>
    <lineage>
        <taxon>Bacteria</taxon>
        <taxon>Bacillati</taxon>
        <taxon>Actinomycetota</taxon>
        <taxon>Actinomycetes</taxon>
        <taxon>Micrococcales</taxon>
        <taxon>Microbacteriaceae</taxon>
        <taxon>Microbacterium</taxon>
    </lineage>
</organism>
<feature type="compositionally biased region" description="Low complexity" evidence="1">
    <location>
        <begin position="61"/>
        <end position="79"/>
    </location>
</feature>
<comment type="caution">
    <text evidence="4">The sequence shown here is derived from an EMBL/GenBank/DDBJ whole genome shotgun (WGS) entry which is preliminary data.</text>
</comment>
<sequence length="357" mass="35484">MNAPTLPSLSPDRMDAIETAVFGRIADERDRRRRRRRAVWTGVGAAAAVIVVAAVVGPSLSTTSGVSGSSTVAGAGDSAPEGGTIDQSAQGFAGSEAGSAPVAPGQSGAGARSDASSSTDASAREIVSTGSSTVAVDDIGTAIEAIGNAATAAGGYVESSQLGDGGVVMPLEGVSTGATLSSGWITVRVPADSLAAVMDGLGTVGEVTATSVTRSDVTDQAIDLRARVAAGEASVARLTELMAQAGSVSDLIAAETALADRQAQLDSDRQILQSLSSQVAMSTLSVQLTARTASVTADPAGFGDGLAAGWNGLVATLNGIVIGLGFLLPWVVVAGIAAAAVWGVRRVVRRRRAARQG</sequence>
<reference evidence="4 5" key="1">
    <citation type="submission" date="2023-09" db="EMBL/GenBank/DDBJ databases">
        <title>Microbacterium fusihabitans sp. nov., Microbacterium phycihabitans sp. nov., and Microbacterium cervinum sp. nov., isolated from dried seaweeds of beach.</title>
        <authorList>
            <person name="Lee S.D."/>
        </authorList>
    </citation>
    <scope>NUCLEOTIDE SEQUENCE [LARGE SCALE GENOMIC DNA]</scope>
    <source>
        <strain evidence="4 5">KSW2-29</strain>
    </source>
</reference>
<dbReference type="Proteomes" id="UP001261125">
    <property type="component" value="Unassembled WGS sequence"/>
</dbReference>
<keyword evidence="5" id="KW-1185">Reference proteome</keyword>
<dbReference type="Pfam" id="PF14257">
    <property type="entry name" value="DUF4349"/>
    <property type="match status" value="1"/>
</dbReference>
<evidence type="ECO:0000259" key="3">
    <source>
        <dbReference type="Pfam" id="PF14257"/>
    </source>
</evidence>
<proteinExistence type="predicted"/>
<evidence type="ECO:0000313" key="5">
    <source>
        <dbReference type="Proteomes" id="UP001261125"/>
    </source>
</evidence>
<evidence type="ECO:0000256" key="2">
    <source>
        <dbReference type="SAM" id="Phobius"/>
    </source>
</evidence>
<feature type="domain" description="DUF4349" evidence="3">
    <location>
        <begin position="124"/>
        <end position="342"/>
    </location>
</feature>
<gene>
    <name evidence="4" type="ORF">RWH44_10920</name>
</gene>
<keyword evidence="2" id="KW-0812">Transmembrane</keyword>
<accession>A0ABU3SPD8</accession>
<keyword evidence="2" id="KW-0472">Membrane</keyword>
<name>A0ABU3SPD8_9MICO</name>
<feature type="transmembrane region" description="Helical" evidence="2">
    <location>
        <begin position="38"/>
        <end position="60"/>
    </location>
</feature>
<dbReference type="EMBL" id="JAWDIT010000003">
    <property type="protein sequence ID" value="MDU0346212.1"/>
    <property type="molecule type" value="Genomic_DNA"/>
</dbReference>
<evidence type="ECO:0000256" key="1">
    <source>
        <dbReference type="SAM" id="MobiDB-lite"/>
    </source>
</evidence>
<feature type="region of interest" description="Disordered" evidence="1">
    <location>
        <begin position="61"/>
        <end position="124"/>
    </location>
</feature>
<feature type="transmembrane region" description="Helical" evidence="2">
    <location>
        <begin position="320"/>
        <end position="342"/>
    </location>
</feature>
<dbReference type="InterPro" id="IPR025645">
    <property type="entry name" value="DUF4349"/>
</dbReference>